<dbReference type="AlphaFoldDB" id="A0A7H0IEG6"/>
<dbReference type="KEGG" id="sroi:IAG44_18215"/>
<evidence type="ECO:0008006" key="6">
    <source>
        <dbReference type="Google" id="ProtNLM"/>
    </source>
</evidence>
<evidence type="ECO:0000256" key="3">
    <source>
        <dbReference type="SAM" id="SignalP"/>
    </source>
</evidence>
<feature type="transmembrane region" description="Helical" evidence="2">
    <location>
        <begin position="489"/>
        <end position="508"/>
    </location>
</feature>
<evidence type="ECO:0000256" key="2">
    <source>
        <dbReference type="SAM" id="Phobius"/>
    </source>
</evidence>
<feature type="region of interest" description="Disordered" evidence="1">
    <location>
        <begin position="309"/>
        <end position="365"/>
    </location>
</feature>
<organism evidence="4 5">
    <name type="scientific">Streptomyces roseirectus</name>
    <dbReference type="NCBI Taxonomy" id="2768066"/>
    <lineage>
        <taxon>Bacteria</taxon>
        <taxon>Bacillati</taxon>
        <taxon>Actinomycetota</taxon>
        <taxon>Actinomycetes</taxon>
        <taxon>Kitasatosporales</taxon>
        <taxon>Streptomycetaceae</taxon>
        <taxon>Streptomyces</taxon>
    </lineage>
</organism>
<keyword evidence="3" id="KW-0732">Signal</keyword>
<evidence type="ECO:0000313" key="4">
    <source>
        <dbReference type="EMBL" id="QNP71182.1"/>
    </source>
</evidence>
<dbReference type="RefSeq" id="WP_187748156.1">
    <property type="nucleotide sequence ID" value="NZ_CP060828.1"/>
</dbReference>
<accession>A0A7H0IEG6</accession>
<keyword evidence="2" id="KW-0812">Transmembrane</keyword>
<keyword evidence="5" id="KW-1185">Reference proteome</keyword>
<feature type="signal peptide" evidence="3">
    <location>
        <begin position="1"/>
        <end position="47"/>
    </location>
</feature>
<keyword evidence="2" id="KW-1133">Transmembrane helix</keyword>
<keyword evidence="2" id="KW-0472">Membrane</keyword>
<evidence type="ECO:0000313" key="5">
    <source>
        <dbReference type="Proteomes" id="UP000516052"/>
    </source>
</evidence>
<protein>
    <recommendedName>
        <fullName evidence="6">DUF11 domain-containing protein</fullName>
    </recommendedName>
</protein>
<reference evidence="4 5" key="1">
    <citation type="submission" date="2020-08" db="EMBL/GenBank/DDBJ databases">
        <title>A novel species.</title>
        <authorList>
            <person name="Gao J."/>
        </authorList>
    </citation>
    <scope>NUCLEOTIDE SEQUENCE [LARGE SCALE GENOMIC DNA]</scope>
    <source>
        <strain evidence="4 5">CRXT-G-22</strain>
    </source>
</reference>
<dbReference type="EMBL" id="CP060828">
    <property type="protein sequence ID" value="QNP71182.1"/>
    <property type="molecule type" value="Genomic_DNA"/>
</dbReference>
<feature type="region of interest" description="Disordered" evidence="1">
    <location>
        <begin position="377"/>
        <end position="471"/>
    </location>
</feature>
<sequence>MIIRFPQCNEHTGAPVSRAGTGTLVRRAVLPLVLACSALATCWPTHAAPAAAPADGTGTRGLVLRVIVNKRPGIGAVDPGIRTGHPVLKEYRLTNKGGADLHDVRVVDPGMKGARITCAGGSDRVRLLPGLTSTTCTAEGGARKGRRIAQATAAGRIPSLNAPVRATARSGYSGVGGTLTLSQRATIAAPAKPGDPARVTLKYALVNTGNLPVHSVSITDRRLAPKGVRCAEGTSVLRRVAPGQSVRCTARLRLDPGEQVSEGFAEGSDRTSTLDRKGRLIGAPMLRAHSMLRFGVPYQGAVVDPVPMPLGVEAGPEPDAADDEPAPGTPVPGQTTTDDPGVAAGVDPGEIPSTGYDDVPDVVPGFLPGELPAGYLPGIPSTHPSGTQVPGELPAFSLLPPGHHFSDPALPGTHTDAPGSRSTPGTSGAHDGPHQTGAAHPSASHDPARSTQVPDPYDHGAATATLEPGTALPRGASELGWFGIPRNTFLIGAVLLGASAVAGAALFLRRRGSGPDDLAF</sequence>
<dbReference type="Proteomes" id="UP000516052">
    <property type="component" value="Chromosome"/>
</dbReference>
<evidence type="ECO:0000256" key="1">
    <source>
        <dbReference type="SAM" id="MobiDB-lite"/>
    </source>
</evidence>
<name>A0A7H0IEG6_9ACTN</name>
<gene>
    <name evidence="4" type="ORF">IAG44_18215</name>
</gene>
<proteinExistence type="predicted"/>
<feature type="chain" id="PRO_5028979305" description="DUF11 domain-containing protein" evidence="3">
    <location>
        <begin position="48"/>
        <end position="520"/>
    </location>
</feature>